<evidence type="ECO:0008006" key="6">
    <source>
        <dbReference type="Google" id="ProtNLM"/>
    </source>
</evidence>
<dbReference type="PROSITE" id="PS00726">
    <property type="entry name" value="AP_NUCLEASE_F1_1"/>
    <property type="match status" value="1"/>
</dbReference>
<dbReference type="EMBL" id="LRBV02000001">
    <property type="status" value="NOT_ANNOTATED_CDS"/>
    <property type="molecule type" value="Genomic_DNA"/>
</dbReference>
<dbReference type="OMA" id="ACEDHSA"/>
<dbReference type="Pfam" id="PF03372">
    <property type="entry name" value="Exo_endo_phos"/>
    <property type="match status" value="1"/>
</dbReference>
<dbReference type="SUPFAM" id="SSF56219">
    <property type="entry name" value="DNase I-like"/>
    <property type="match status" value="1"/>
</dbReference>
<evidence type="ECO:0000256" key="1">
    <source>
        <dbReference type="SAM" id="Coils"/>
    </source>
</evidence>
<feature type="domain" description="Reverse transcriptase zinc-binding" evidence="3">
    <location>
        <begin position="1200"/>
        <end position="1284"/>
    </location>
</feature>
<dbReference type="InterPro" id="IPR020847">
    <property type="entry name" value="AP_endonuclease_F1_BS"/>
</dbReference>
<accession>A0A7N2KP44</accession>
<sequence>MGISSGAAEAAAIKECSTLVNVQSLEHTVIGVNPKHFFTLREGDTAYTVQRGFNSFGQYLLVTELKVDGMRRSIIIPAGKAQQGWRAFGIELRRMLEPSHYALGGPKALPYKSKLGSEIHPSRSFVETRRVSWQRYKGDKQAVKWVACEDHSAQVGIKGMDNGYGTSASVFPASSVLDSLPTRRTVMAPMVDLGSISSISAPEVPGGSGSSVQATCELGSSPLALICPSVEPAETKVLPSGDPVDKMVEKSSSLAATKDEDEELLGTEVRATVQEDFDCKVVFNASPTIRELVSDLDKSWGNSKEWMLQLRDGRQIVIPLSLYRSPESVSDFLVTDLETVTSNDSFINEGQMVSWAEDCDGLVDSLSIVNEAEEEMWDVDERSMTWECSGKPLVVVPLATEVPLELECSSELGVGCKESVDGNNLSQWVTNRIKAFRKSVGTSLEGFEEQIMGLLLAIKARKKNKKLKAVDDQMKHGKSGQKGAGYGGSSMNLKIISWNVRGLNDRDKRLRVRNMVRRWGPDVICLQETKMELITRAVIHSLWKGQHVDWSYLGSCRASGGVLLIWWNVPWCVGGDFNVVRFPSERSGSTSFTAAVQEFSNFISEQGLIDIPLQGGPFTWSNTCEVASKARLDRFLFSADWEDKFPSVFQQRLPRLLSDHFPIFLEGGSFQRGRRPFRFENMWLKDEGFVERVRSWWESYNVLGAPSFVLANKLKLLKNDLKKWNVEVFGNVEDRVRKLWQGLSDLEKIEDSRSLLEEERLELERVRGELEKVTLMEEICWRQKSRVPCIREGDRNTRFFHRIANSHRRFNSIDRLMVDGELSSDPEAIASCISHFYRQLYAETMAHRPLLDDVEFSCISKEDALWLDKPFDEEEVFGVISDFKSDKAPGPDGFSMAFFQSCWCILKAEIMAVFQNFHTQAVFEKSLDASFLALIPKKVDAMEIKDFRPISLVGGIYKIISKVDRFWTLLITSECIDSRLKSGVPGVLCKLDVEKAYDHVSWGFLISRGIRQGDPLSPLLFDIVMEGLSSMLDVAATTSQFSGFSVASLRAILARFVEVSGLRINLGKSELVPIRVVHNMDVLVGMLGCRQSSLPLRYLGLPLGAKYKELSIWNPILEKMERRLGGWKRLYLSKGDKDSSVAEVLCWSGGRIHWDAKFRRPPQDWEQESFDLFMDMVYSSMVHGPSPDQVCWKLARSRGFEVRGFYLSFYPPTILSFPWKMIWKSKVPPRVAFFSWSTSLGKILTTDNLRKRRVLVLDWCYMCKNCGESVDHLLLHCPIICELWSLVSCLFGIHWVMPQKVIKLFDSWQVWTT</sequence>
<evidence type="ECO:0000259" key="3">
    <source>
        <dbReference type="Pfam" id="PF13966"/>
    </source>
</evidence>
<dbReference type="InterPro" id="IPR026960">
    <property type="entry name" value="RVT-Znf"/>
</dbReference>
<keyword evidence="1" id="KW-0175">Coiled coil</keyword>
<evidence type="ECO:0000259" key="2">
    <source>
        <dbReference type="Pfam" id="PF03372"/>
    </source>
</evidence>
<reference evidence="4" key="2">
    <citation type="submission" date="2021-01" db="UniProtKB">
        <authorList>
            <consortium name="EnsemblPlants"/>
        </authorList>
    </citation>
    <scope>IDENTIFICATION</scope>
</reference>
<organism evidence="4 5">
    <name type="scientific">Quercus lobata</name>
    <name type="common">Valley oak</name>
    <dbReference type="NCBI Taxonomy" id="97700"/>
    <lineage>
        <taxon>Eukaryota</taxon>
        <taxon>Viridiplantae</taxon>
        <taxon>Streptophyta</taxon>
        <taxon>Embryophyta</taxon>
        <taxon>Tracheophyta</taxon>
        <taxon>Spermatophyta</taxon>
        <taxon>Magnoliopsida</taxon>
        <taxon>eudicotyledons</taxon>
        <taxon>Gunneridae</taxon>
        <taxon>Pentapetalae</taxon>
        <taxon>rosids</taxon>
        <taxon>fabids</taxon>
        <taxon>Fagales</taxon>
        <taxon>Fagaceae</taxon>
        <taxon>Quercus</taxon>
    </lineage>
</organism>
<dbReference type="PANTHER" id="PTHR33710">
    <property type="entry name" value="BNAC02G09200D PROTEIN"/>
    <property type="match status" value="1"/>
</dbReference>
<evidence type="ECO:0000313" key="4">
    <source>
        <dbReference type="EnsemblPlants" id="QL01p030568:mrna"/>
    </source>
</evidence>
<reference evidence="4 5" key="1">
    <citation type="journal article" date="2016" name="G3 (Bethesda)">
        <title>First Draft Assembly and Annotation of the Genome of a California Endemic Oak Quercus lobata Nee (Fagaceae).</title>
        <authorList>
            <person name="Sork V.L."/>
            <person name="Fitz-Gibbon S.T."/>
            <person name="Puiu D."/>
            <person name="Crepeau M."/>
            <person name="Gugger P.F."/>
            <person name="Sherman R."/>
            <person name="Stevens K."/>
            <person name="Langley C.H."/>
            <person name="Pellegrini M."/>
            <person name="Salzberg S.L."/>
        </authorList>
    </citation>
    <scope>NUCLEOTIDE SEQUENCE [LARGE SCALE GENOMIC DNA]</scope>
    <source>
        <strain evidence="4 5">cv. SW786</strain>
    </source>
</reference>
<feature type="domain" description="Endonuclease/exonuclease/phosphatase" evidence="2">
    <location>
        <begin position="496"/>
        <end position="660"/>
    </location>
</feature>
<feature type="coiled-coil region" evidence="1">
    <location>
        <begin position="746"/>
        <end position="776"/>
    </location>
</feature>
<dbReference type="Proteomes" id="UP000594261">
    <property type="component" value="Chromosome 1"/>
</dbReference>
<dbReference type="EnsemblPlants" id="QL01p030568:mrna">
    <property type="protein sequence ID" value="QL01p030568:mrna"/>
    <property type="gene ID" value="QL01p030568"/>
</dbReference>
<dbReference type="GO" id="GO:0004519">
    <property type="term" value="F:endonuclease activity"/>
    <property type="evidence" value="ECO:0007669"/>
    <property type="project" value="InterPro"/>
</dbReference>
<keyword evidence="5" id="KW-1185">Reference proteome</keyword>
<protein>
    <recommendedName>
        <fullName evidence="6">Reverse transcriptase zinc-binding domain-containing protein</fullName>
    </recommendedName>
</protein>
<dbReference type="PANTHER" id="PTHR33710:SF64">
    <property type="entry name" value="ENDONUCLEASE_EXONUCLEASE_PHOSPHATASE DOMAIN-CONTAINING PROTEIN"/>
    <property type="match status" value="1"/>
</dbReference>
<name>A0A7N2KP44_QUELO</name>
<dbReference type="Gramene" id="QL01p030568:mrna">
    <property type="protein sequence ID" value="QL01p030568:mrna"/>
    <property type="gene ID" value="QL01p030568"/>
</dbReference>
<dbReference type="GO" id="GO:0003677">
    <property type="term" value="F:DNA binding"/>
    <property type="evidence" value="ECO:0007669"/>
    <property type="project" value="InterPro"/>
</dbReference>
<dbReference type="Gene3D" id="3.60.10.10">
    <property type="entry name" value="Endonuclease/exonuclease/phosphatase"/>
    <property type="match status" value="2"/>
</dbReference>
<proteinExistence type="predicted"/>
<dbReference type="Pfam" id="PF13966">
    <property type="entry name" value="zf-RVT"/>
    <property type="match status" value="1"/>
</dbReference>
<dbReference type="InterPro" id="IPR036691">
    <property type="entry name" value="Endo/exonu/phosph_ase_sf"/>
</dbReference>
<dbReference type="InterPro" id="IPR005135">
    <property type="entry name" value="Endo/exonuclease/phosphatase"/>
</dbReference>
<dbReference type="CDD" id="cd01650">
    <property type="entry name" value="RT_nLTR_like"/>
    <property type="match status" value="1"/>
</dbReference>
<dbReference type="GO" id="GO:0006281">
    <property type="term" value="P:DNA repair"/>
    <property type="evidence" value="ECO:0007669"/>
    <property type="project" value="InterPro"/>
</dbReference>
<evidence type="ECO:0000313" key="5">
    <source>
        <dbReference type="Proteomes" id="UP000594261"/>
    </source>
</evidence>
<dbReference type="InParanoid" id="A0A7N2KP44"/>